<dbReference type="RefSeq" id="WP_002586016.1">
    <property type="nucleotide sequence ID" value="NZ_KB850976.1"/>
</dbReference>
<dbReference type="Pfam" id="PF03401">
    <property type="entry name" value="TctC"/>
    <property type="match status" value="1"/>
</dbReference>
<dbReference type="HOGENOM" id="CLU_045683_1_1_9"/>
<protein>
    <recommendedName>
        <fullName evidence="5">Tripartite tricarboxylate transporter substrate binding protein</fullName>
    </recommendedName>
</protein>
<feature type="chain" id="PRO_5038369130" description="Tripartite tricarboxylate transporter substrate binding protein" evidence="2">
    <location>
        <begin position="20"/>
        <end position="348"/>
    </location>
</feature>
<dbReference type="InterPro" id="IPR005064">
    <property type="entry name" value="BUG"/>
</dbReference>
<comment type="caution">
    <text evidence="3">The sequence shown here is derived from an EMBL/GenBank/DDBJ whole genome shotgun (WGS) entry which is preliminary data.</text>
</comment>
<dbReference type="AlphaFoldDB" id="A0A0E2HH37"/>
<name>A0A0E2HH37_9FIRM</name>
<evidence type="ECO:0008006" key="5">
    <source>
        <dbReference type="Google" id="ProtNLM"/>
    </source>
</evidence>
<gene>
    <name evidence="3" type="ORF">HMPREF1090_00146</name>
</gene>
<evidence type="ECO:0000256" key="1">
    <source>
        <dbReference type="ARBA" id="ARBA00006987"/>
    </source>
</evidence>
<dbReference type="PANTHER" id="PTHR42928:SF5">
    <property type="entry name" value="BLR1237 PROTEIN"/>
    <property type="match status" value="1"/>
</dbReference>
<dbReference type="Proteomes" id="UP000013085">
    <property type="component" value="Unassembled WGS sequence"/>
</dbReference>
<proteinExistence type="inferred from homology"/>
<accession>A0A0E2HH37</accession>
<dbReference type="PANTHER" id="PTHR42928">
    <property type="entry name" value="TRICARBOXYLATE-BINDING PROTEIN"/>
    <property type="match status" value="1"/>
</dbReference>
<evidence type="ECO:0000313" key="4">
    <source>
        <dbReference type="Proteomes" id="UP000013085"/>
    </source>
</evidence>
<feature type="signal peptide" evidence="2">
    <location>
        <begin position="1"/>
        <end position="19"/>
    </location>
</feature>
<keyword evidence="2" id="KW-0732">Signal</keyword>
<organism evidence="3 4">
    <name type="scientific">[Clostridium] clostridioforme 90A8</name>
    <dbReference type="NCBI Taxonomy" id="999408"/>
    <lineage>
        <taxon>Bacteria</taxon>
        <taxon>Bacillati</taxon>
        <taxon>Bacillota</taxon>
        <taxon>Clostridia</taxon>
        <taxon>Lachnospirales</taxon>
        <taxon>Lachnospiraceae</taxon>
        <taxon>Enterocloster</taxon>
    </lineage>
</organism>
<reference evidence="3 4" key="1">
    <citation type="submission" date="2013-01" db="EMBL/GenBank/DDBJ databases">
        <title>The Genome Sequence of Clostridium clostridioforme 90A8.</title>
        <authorList>
            <consortium name="The Broad Institute Genome Sequencing Platform"/>
            <person name="Earl A."/>
            <person name="Ward D."/>
            <person name="Feldgarden M."/>
            <person name="Gevers D."/>
            <person name="Courvalin P."/>
            <person name="Lambert T."/>
            <person name="Walker B."/>
            <person name="Young S.K."/>
            <person name="Zeng Q."/>
            <person name="Gargeya S."/>
            <person name="Fitzgerald M."/>
            <person name="Haas B."/>
            <person name="Abouelleil A."/>
            <person name="Alvarado L."/>
            <person name="Arachchi H.M."/>
            <person name="Berlin A.M."/>
            <person name="Chapman S.B."/>
            <person name="Dewar J."/>
            <person name="Goldberg J."/>
            <person name="Griggs A."/>
            <person name="Gujja S."/>
            <person name="Hansen M."/>
            <person name="Howarth C."/>
            <person name="Imamovic A."/>
            <person name="Larimer J."/>
            <person name="McCowan C."/>
            <person name="Murphy C."/>
            <person name="Neiman D."/>
            <person name="Pearson M."/>
            <person name="Priest M."/>
            <person name="Roberts A."/>
            <person name="Saif S."/>
            <person name="Shea T."/>
            <person name="Sisk P."/>
            <person name="Sykes S."/>
            <person name="Wortman J."/>
            <person name="Nusbaum C."/>
            <person name="Birren B."/>
        </authorList>
    </citation>
    <scope>NUCLEOTIDE SEQUENCE [LARGE SCALE GENOMIC DNA]</scope>
    <source>
        <strain evidence="3 4">90A8</strain>
    </source>
</reference>
<dbReference type="PATRIC" id="fig|999408.3.peg.160"/>
<evidence type="ECO:0000256" key="2">
    <source>
        <dbReference type="SAM" id="SignalP"/>
    </source>
</evidence>
<evidence type="ECO:0000313" key="3">
    <source>
        <dbReference type="EMBL" id="ENZ20217.1"/>
    </source>
</evidence>
<sequence>MKKRHVLAAIMTAAMAVSALSGCTAANSAPTTAAAKEAAAPAESKADAAPAAEAGSGTWPNGAVQLLVPSKAGGVTDIYTRNIQNYLQSATNGNFATVNYDNETVGYENLRSAKADGSTLLFQHSTMICKYLTGAIDYNPQDSFRVVGVAANMGSQAIICRPDAPYNTWAEFIEYAKANPGQVTTAISTNGTTHFIFGQVQQNCAVVLNMVECSSEADKLTNVAGGIIDVANCSLGNAKEYETAGKLKVLGVLGSGQPEANYPEWEPITDVIWESYIYTFAPAEMDDATAEAVNAALKGIPENAAYCEAVEKIGGTAMYLTVEEAQKHFDDTMASLSEVAAGLGINIR</sequence>
<dbReference type="EMBL" id="AGYR01000001">
    <property type="protein sequence ID" value="ENZ20217.1"/>
    <property type="molecule type" value="Genomic_DNA"/>
</dbReference>
<dbReference type="PROSITE" id="PS51257">
    <property type="entry name" value="PROKAR_LIPOPROTEIN"/>
    <property type="match status" value="1"/>
</dbReference>
<dbReference type="InterPro" id="IPR042100">
    <property type="entry name" value="Bug_dom1"/>
</dbReference>
<dbReference type="Gene3D" id="3.40.190.10">
    <property type="entry name" value="Periplasmic binding protein-like II"/>
    <property type="match status" value="1"/>
</dbReference>
<dbReference type="Gene3D" id="3.40.190.150">
    <property type="entry name" value="Bordetella uptake gene, domain 1"/>
    <property type="match status" value="1"/>
</dbReference>
<comment type="similarity">
    <text evidence="1">Belongs to the UPF0065 (bug) family.</text>
</comment>